<feature type="coiled-coil region" evidence="1">
    <location>
        <begin position="451"/>
        <end position="485"/>
    </location>
</feature>
<dbReference type="SUPFAM" id="SSF56672">
    <property type="entry name" value="DNA/RNA polymerases"/>
    <property type="match status" value="1"/>
</dbReference>
<reference evidence="6" key="1">
    <citation type="journal article" date="2019" name="Sci. Rep.">
        <title>Draft genome of Tanacetum cinerariifolium, the natural source of mosquito coil.</title>
        <authorList>
            <person name="Yamashiro T."/>
            <person name="Shiraishi A."/>
            <person name="Satake H."/>
            <person name="Nakayama K."/>
        </authorList>
    </citation>
    <scope>NUCLEOTIDE SEQUENCE</scope>
</reference>
<name>A0A6L2JV82_TANCI</name>
<dbReference type="PANTHER" id="PTHR46148:SF59">
    <property type="entry name" value="NUCLEOTIDYLTRANSFERASE, RIBONUCLEASE H"/>
    <property type="match status" value="1"/>
</dbReference>
<protein>
    <submittedName>
        <fullName evidence="6">Uncharacterized protein</fullName>
    </submittedName>
</protein>
<dbReference type="InterPro" id="IPR013103">
    <property type="entry name" value="RVT_2"/>
</dbReference>
<feature type="domain" description="Reverse transcriptase Ty1/copia-type" evidence="3">
    <location>
        <begin position="811"/>
        <end position="895"/>
    </location>
</feature>
<dbReference type="PANTHER" id="PTHR46148">
    <property type="entry name" value="CHROMO DOMAIN-CONTAINING PROTEIN"/>
    <property type="match status" value="1"/>
</dbReference>
<evidence type="ECO:0000256" key="1">
    <source>
        <dbReference type="SAM" id="Coils"/>
    </source>
</evidence>
<proteinExistence type="predicted"/>
<feature type="domain" description="Reverse transcriptase Ty1/copia-type" evidence="3">
    <location>
        <begin position="899"/>
        <end position="981"/>
    </location>
</feature>
<dbReference type="InterPro" id="IPR056924">
    <property type="entry name" value="SH3_Tf2-1"/>
</dbReference>
<evidence type="ECO:0000259" key="3">
    <source>
        <dbReference type="Pfam" id="PF07727"/>
    </source>
</evidence>
<feature type="region of interest" description="Disordered" evidence="2">
    <location>
        <begin position="522"/>
        <end position="581"/>
    </location>
</feature>
<feature type="compositionally biased region" description="Basic and acidic residues" evidence="2">
    <location>
        <begin position="677"/>
        <end position="687"/>
    </location>
</feature>
<evidence type="ECO:0000256" key="2">
    <source>
        <dbReference type="SAM" id="MobiDB-lite"/>
    </source>
</evidence>
<feature type="compositionally biased region" description="Basic and acidic residues" evidence="2">
    <location>
        <begin position="553"/>
        <end position="566"/>
    </location>
</feature>
<organism evidence="6">
    <name type="scientific">Tanacetum cinerariifolium</name>
    <name type="common">Dalmatian daisy</name>
    <name type="synonym">Chrysanthemum cinerariifolium</name>
    <dbReference type="NCBI Taxonomy" id="118510"/>
    <lineage>
        <taxon>Eukaryota</taxon>
        <taxon>Viridiplantae</taxon>
        <taxon>Streptophyta</taxon>
        <taxon>Embryophyta</taxon>
        <taxon>Tracheophyta</taxon>
        <taxon>Spermatophyta</taxon>
        <taxon>Magnoliopsida</taxon>
        <taxon>eudicotyledons</taxon>
        <taxon>Gunneridae</taxon>
        <taxon>Pentapetalae</taxon>
        <taxon>asterids</taxon>
        <taxon>campanulids</taxon>
        <taxon>Asterales</taxon>
        <taxon>Asteraceae</taxon>
        <taxon>Asteroideae</taxon>
        <taxon>Anthemideae</taxon>
        <taxon>Anthemidinae</taxon>
        <taxon>Tanacetum</taxon>
    </lineage>
</organism>
<keyword evidence="1" id="KW-0175">Coiled coil</keyword>
<dbReference type="Pfam" id="PF07727">
    <property type="entry name" value="RVT_2"/>
    <property type="match status" value="2"/>
</dbReference>
<gene>
    <name evidence="6" type="ORF">Tci_011482</name>
</gene>
<feature type="coiled-coil region" evidence="1">
    <location>
        <begin position="1367"/>
        <end position="1404"/>
    </location>
</feature>
<dbReference type="EMBL" id="BKCJ010001182">
    <property type="protein sequence ID" value="GEU39504.1"/>
    <property type="molecule type" value="Genomic_DNA"/>
</dbReference>
<feature type="region of interest" description="Disordered" evidence="2">
    <location>
        <begin position="659"/>
        <end position="689"/>
    </location>
</feature>
<feature type="compositionally biased region" description="Low complexity" evidence="2">
    <location>
        <begin position="219"/>
        <end position="248"/>
    </location>
</feature>
<feature type="coiled-coil region" evidence="1">
    <location>
        <begin position="1209"/>
        <end position="1250"/>
    </location>
</feature>
<evidence type="ECO:0000313" key="6">
    <source>
        <dbReference type="EMBL" id="GEU39504.1"/>
    </source>
</evidence>
<feature type="domain" description="Tf2-1-like SH3-like" evidence="5">
    <location>
        <begin position="1"/>
        <end position="61"/>
    </location>
</feature>
<dbReference type="Pfam" id="PF13976">
    <property type="entry name" value="gag_pre-integrs"/>
    <property type="match status" value="1"/>
</dbReference>
<feature type="domain" description="GAG-pre-integrase" evidence="4">
    <location>
        <begin position="607"/>
        <end position="663"/>
    </location>
</feature>
<dbReference type="Pfam" id="PF24626">
    <property type="entry name" value="SH3_Tf2-1"/>
    <property type="match status" value="1"/>
</dbReference>
<dbReference type="InterPro" id="IPR043502">
    <property type="entry name" value="DNA/RNA_pol_sf"/>
</dbReference>
<accession>A0A6L2JV82</accession>
<comment type="caution">
    <text evidence="6">The sequence shown here is derived from an EMBL/GenBank/DDBJ whole genome shotgun (WGS) entry which is preliminary data.</text>
</comment>
<evidence type="ECO:0000259" key="4">
    <source>
        <dbReference type="Pfam" id="PF13976"/>
    </source>
</evidence>
<sequence>MLKVSPWKGVIRFGKRGKLNPRYIGTFKVLAKVGTVAYRLELSQRLSMVYCTFHVSNLKKCLSDEPLALSLNEIHIDDKLHFVEEPVKIMDREVKRLKQSRNPIIKVRWNSKRGPEFTCENYAPWEVIVNGDSPPPKRTVDGVEQTYPTTTVEEKLARKNELKARVMEAIENRFGGNKESMKTHKTLLKQQYENFNRSSSKGLDQTYDRLQKKLKQKRSSSSSQNSQNVAFVSSNSSSSTNQAHGSNSTNIDSLSDFVIYSFFVNQSNRTQLDNEDLQQTDADDLEEMNLKWQMAILTMRARRFLKKTGRKVGANGSETIGENRNREPVRRNVIVETTDAKALVAQDEIWYNWSDQAEDGPTNFVLMAYTSSGSLSSSSSDSKVSTCLKACLKSYETLKEHYDNLSKDYKKSQLNVGAYKTGLESVEARQVVYKKNEDIFEENIKIIKLDIHLRDNALTELRKKLEKAEKERDEIKITLKKFKNSSKTLNKIVPAVATNKAKTSELKPKYVSEPLMEDWISDSDDENETMSKSKQGKPSFAKVEFVKPNEQVKSPRESIKQEEHNRQAKHPRKNSQSPRDTECVVLSPDFKLLDESQVLLRVPRKNNMYNVDLKNVAPSGGLTCLFAKATLDESNLWHRRLRHINFKTINKLVKENLEEKMDTEGPGNEESEALVTEDPRVNQEKDSVNSTNRVNVVSPTVNAASNEANAVGRKSSIELLDDLNMPDLEDVSIFEDSKEDVFGVEVDLNNMETTFQISLIPTTRIYKDHSVEQIVGDIHSAPQTRRMTKSVTHHEPKKVIQALTDPSWIKIYRNKKDERGIVVRNKARQIAQGYTQEEGIDYDEVFTPVARIKVIRLFLAYSSFKDFFVYQMDVKSAFLYGKIEEEGYVYQPPRVTGDILLVQVYVDDIIFGSTRKEMCTEFEKMMHKKFQISSMGELTFFLGLQVTQKDDGIFISQDKYVDEILKKFGFLTIKTTSTPMETSKPLIKDENAKDVDVYLYRSMIGSLMYLTSSRLDIMFAILKRSTYIRPLYPKDSLFDLEAYNDSDYAGASLDRKSTIEEYVAVANCCGQVTAKAKNINGKEQIHAKVDGKKVIISEATIIRDLKFKDEGGVDCLSNEVIFEQPPLMGSTMASAIICLAINQKFNFYKYIFDSMKQKPKKSKQKDTQKTQPSYPTYEALNEKNVHAQSNDPPLSRVNTLKSGEDGLKLQELMELCTNLSERVLNLETIKTAQAKKILSLKRRVKRLEKKKKSGTHRLKRLYKIGLSARVESSAEEQREVDDQEMFDTYVFNDEEVVVEDITTATTTAVSIDDTTLAQALVEIKTSKTKSRGIIRQEPSETLTTTTILISLKVQDKGKGIMVEEPLKMKKKDQISFDEQEARRLQDEIDEQDRLAEEKEKAQLIEDEHLAWDNVQAMMDADY</sequence>
<evidence type="ECO:0000259" key="5">
    <source>
        <dbReference type="Pfam" id="PF24626"/>
    </source>
</evidence>
<dbReference type="InterPro" id="IPR025724">
    <property type="entry name" value="GAG-pre-integrase_dom"/>
</dbReference>
<feature type="region of interest" description="Disordered" evidence="2">
    <location>
        <begin position="212"/>
        <end position="248"/>
    </location>
</feature>